<dbReference type="Proteomes" id="UP000321306">
    <property type="component" value="Unassembled WGS sequence"/>
</dbReference>
<comment type="similarity">
    <text evidence="1">Belongs to the metallophosphoesterase superfamily. YfcE family.</text>
</comment>
<reference evidence="3 4" key="1">
    <citation type="submission" date="2019-07" db="EMBL/GenBank/DDBJ databases">
        <title>Whole genome shotgun sequence of Deinococcus cellulosilyticus NBRC 106333.</title>
        <authorList>
            <person name="Hosoyama A."/>
            <person name="Uohara A."/>
            <person name="Ohji S."/>
            <person name="Ichikawa N."/>
        </authorList>
    </citation>
    <scope>NUCLEOTIDE SEQUENCE [LARGE SCALE GENOMIC DNA]</scope>
    <source>
        <strain evidence="3 4">NBRC 106333</strain>
    </source>
</reference>
<dbReference type="InterPro" id="IPR024654">
    <property type="entry name" value="Calcineurin-like_PHP_lpxH"/>
</dbReference>
<feature type="domain" description="Calcineurin-like phosphoesterase" evidence="2">
    <location>
        <begin position="1"/>
        <end position="184"/>
    </location>
</feature>
<dbReference type="CDD" id="cd00838">
    <property type="entry name" value="MPP_superfamily"/>
    <property type="match status" value="1"/>
</dbReference>
<dbReference type="InterPro" id="IPR011152">
    <property type="entry name" value="Pesterase_MJ0912"/>
</dbReference>
<dbReference type="InterPro" id="IPR029052">
    <property type="entry name" value="Metallo-depent_PP-like"/>
</dbReference>
<sequence length="229" mass="25336">MRIAVISDVHGNAFALEAVLRDLKAQSPDLIVNLGDQVHGKANPRKAFELQQELGATEVLGSAEPLLIGNDPLAEWLKTQLSAESIQHLLNLPLTTTVLDGEILLCHGDLHSSSGHLLWSWQRGPYLTRGFQDLREHLCGVTARVILSGHTHREGMTAIDDHLVINAGAVSHQVDGDPRARWVLLEKQRGRWLTDFRRVNYDQKEAACWVLSHAPDPGEEAQLLMKGGH</sequence>
<dbReference type="PANTHER" id="PTHR42850">
    <property type="entry name" value="METALLOPHOSPHOESTERASE"/>
    <property type="match status" value="1"/>
</dbReference>
<dbReference type="InterPro" id="IPR050126">
    <property type="entry name" value="Ap4A_hydrolase"/>
</dbReference>
<dbReference type="Gene3D" id="3.60.21.10">
    <property type="match status" value="1"/>
</dbReference>
<dbReference type="GO" id="GO:0016791">
    <property type="term" value="F:phosphatase activity"/>
    <property type="evidence" value="ECO:0007669"/>
    <property type="project" value="TreeGrafter"/>
</dbReference>
<dbReference type="PANTHER" id="PTHR42850:SF2">
    <property type="entry name" value="BLL5683 PROTEIN"/>
    <property type="match status" value="1"/>
</dbReference>
<dbReference type="PIRSF" id="PIRSF000883">
    <property type="entry name" value="Pesterase_MJ0912"/>
    <property type="match status" value="1"/>
</dbReference>
<evidence type="ECO:0000313" key="3">
    <source>
        <dbReference type="EMBL" id="GEM48433.1"/>
    </source>
</evidence>
<name>A0A511N6F9_DEIC1</name>
<evidence type="ECO:0000313" key="4">
    <source>
        <dbReference type="Proteomes" id="UP000321306"/>
    </source>
</evidence>
<dbReference type="RefSeq" id="WP_146887507.1">
    <property type="nucleotide sequence ID" value="NZ_BJXB01000021.1"/>
</dbReference>
<accession>A0A511N6F9</accession>
<organism evidence="3 4">
    <name type="scientific">Deinococcus cellulosilyticus (strain DSM 18568 / NBRC 106333 / KACC 11606 / 5516J-15)</name>
    <dbReference type="NCBI Taxonomy" id="1223518"/>
    <lineage>
        <taxon>Bacteria</taxon>
        <taxon>Thermotogati</taxon>
        <taxon>Deinococcota</taxon>
        <taxon>Deinococci</taxon>
        <taxon>Deinococcales</taxon>
        <taxon>Deinococcaceae</taxon>
        <taxon>Deinococcus</taxon>
    </lineage>
</organism>
<evidence type="ECO:0000256" key="1">
    <source>
        <dbReference type="ARBA" id="ARBA00008950"/>
    </source>
</evidence>
<protein>
    <submittedName>
        <fullName evidence="3">Metallophosphoesterase</fullName>
    </submittedName>
</protein>
<dbReference type="SUPFAM" id="SSF56300">
    <property type="entry name" value="Metallo-dependent phosphatases"/>
    <property type="match status" value="1"/>
</dbReference>
<keyword evidence="4" id="KW-1185">Reference proteome</keyword>
<dbReference type="OrthoDB" id="9813918at2"/>
<dbReference type="AlphaFoldDB" id="A0A511N6F9"/>
<gene>
    <name evidence="3" type="ORF">DC3_40680</name>
</gene>
<dbReference type="Pfam" id="PF12850">
    <property type="entry name" value="Metallophos_2"/>
    <property type="match status" value="1"/>
</dbReference>
<proteinExistence type="inferred from homology"/>
<dbReference type="GO" id="GO:0005737">
    <property type="term" value="C:cytoplasm"/>
    <property type="evidence" value="ECO:0007669"/>
    <property type="project" value="TreeGrafter"/>
</dbReference>
<comment type="caution">
    <text evidence="3">The sequence shown here is derived from an EMBL/GenBank/DDBJ whole genome shotgun (WGS) entry which is preliminary data.</text>
</comment>
<evidence type="ECO:0000259" key="2">
    <source>
        <dbReference type="Pfam" id="PF12850"/>
    </source>
</evidence>
<dbReference type="EMBL" id="BJXB01000021">
    <property type="protein sequence ID" value="GEM48433.1"/>
    <property type="molecule type" value="Genomic_DNA"/>
</dbReference>